<evidence type="ECO:0000313" key="3">
    <source>
        <dbReference type="EMBL" id="CCE84654.1"/>
    </source>
</evidence>
<keyword evidence="4" id="KW-1185">Reference proteome</keyword>
<reference evidence="4" key="2">
    <citation type="journal article" date="2012" name="G3 (Bethesda)">
        <title>Pichia sorbitophila, an interspecies yeast hybrid reveals early steps of genome resolution following polyploidization.</title>
        <authorList>
            <person name="Leh Louis V."/>
            <person name="Despons L."/>
            <person name="Friedrich A."/>
            <person name="Martin T."/>
            <person name="Durrens P."/>
            <person name="Casaregola S."/>
            <person name="Neuveglise C."/>
            <person name="Fairhead C."/>
            <person name="Marck C."/>
            <person name="Cruz J.A."/>
            <person name="Straub M.L."/>
            <person name="Kugler V."/>
            <person name="Sacerdot C."/>
            <person name="Uzunov Z."/>
            <person name="Thierry A."/>
            <person name="Weiss S."/>
            <person name="Bleykasten C."/>
            <person name="De Montigny J."/>
            <person name="Jacques N."/>
            <person name="Jung P."/>
            <person name="Lemaire M."/>
            <person name="Mallet S."/>
            <person name="Morel G."/>
            <person name="Richard G.F."/>
            <person name="Sarkar A."/>
            <person name="Savel G."/>
            <person name="Schacherer J."/>
            <person name="Seret M.L."/>
            <person name="Talla E."/>
            <person name="Samson G."/>
            <person name="Jubin C."/>
            <person name="Poulain J."/>
            <person name="Vacherie B."/>
            <person name="Barbe V."/>
            <person name="Pelletier E."/>
            <person name="Sherman D.J."/>
            <person name="Westhof E."/>
            <person name="Weissenbach J."/>
            <person name="Baret P.V."/>
            <person name="Wincker P."/>
            <person name="Gaillardin C."/>
            <person name="Dujon B."/>
            <person name="Souciet J.L."/>
        </authorList>
    </citation>
    <scope>NUCLEOTIDE SEQUENCE [LARGE SCALE GENOMIC DNA]</scope>
    <source>
        <strain evidence="4">ATCC MYA-4447 / BCRC 22081 / CBS 7064 / NBRC 10061 / NRRL Y-12695</strain>
    </source>
</reference>
<dbReference type="Proteomes" id="UP000005222">
    <property type="component" value="Chromosome K"/>
</dbReference>
<feature type="region of interest" description="Disordered" evidence="1">
    <location>
        <begin position="1"/>
        <end position="20"/>
    </location>
</feature>
<evidence type="ECO:0000313" key="2">
    <source>
        <dbReference type="EMBL" id="CCE83623.1"/>
    </source>
</evidence>
<sequence length="181" mass="20985">MIRGVRRLSSKSVPYETQPRSKYNVRSSAFNIKPVPTQGLVFNPPASMPSAKNTPRAFLPPSDPRVERLREFQRSYTPEEVATMPLIYGIKAEKEYNVTPDVVAEVRRLREEDPAQWTVNKLAKKFGISRMVANVITQESRVRQSQISEELAELKKSWPLAKSQGRIERRKRVQMWLRNEF</sequence>
<reference evidence="2" key="1">
    <citation type="submission" date="2011-10" db="EMBL/GenBank/DDBJ databases">
        <authorList>
            <person name="Genoscope - CEA"/>
        </authorList>
    </citation>
    <scope>NUCLEOTIDE SEQUENCE</scope>
</reference>
<dbReference type="EMBL" id="FO082048">
    <property type="protein sequence ID" value="CCE84654.1"/>
    <property type="molecule type" value="Genomic_DNA"/>
</dbReference>
<organism evidence="2 4">
    <name type="scientific">Pichia sorbitophila (strain ATCC MYA-4447 / BCRC 22081 / CBS 7064 / NBRC 10061 / NRRL Y-12695)</name>
    <name type="common">Hybrid yeast</name>
    <dbReference type="NCBI Taxonomy" id="559304"/>
    <lineage>
        <taxon>Eukaryota</taxon>
        <taxon>Fungi</taxon>
        <taxon>Dikarya</taxon>
        <taxon>Ascomycota</taxon>
        <taxon>Saccharomycotina</taxon>
        <taxon>Pichiomycetes</taxon>
        <taxon>Debaryomycetaceae</taxon>
        <taxon>Millerozyma</taxon>
    </lineage>
</organism>
<dbReference type="GO" id="GO:0005762">
    <property type="term" value="C:mitochondrial large ribosomal subunit"/>
    <property type="evidence" value="ECO:0007669"/>
    <property type="project" value="TreeGrafter"/>
</dbReference>
<gene>
    <name evidence="2" type="primary">Piso0_004207</name>
    <name evidence="2" type="ORF">GNLVRS01_PISO0K11802g</name>
    <name evidence="3" type="ORF">GNLVRS01_PISO0L11803g</name>
</gene>
<dbReference type="EMBL" id="FO082049">
    <property type="protein sequence ID" value="CCE83623.1"/>
    <property type="molecule type" value="Genomic_DNA"/>
</dbReference>
<accession>G8YAP0</accession>
<evidence type="ECO:0000256" key="1">
    <source>
        <dbReference type="SAM" id="MobiDB-lite"/>
    </source>
</evidence>
<dbReference type="InParanoid" id="G8YAP0"/>
<dbReference type="PANTHER" id="PTHR28266">
    <property type="entry name" value="54S RIBOSOMAL PROTEIN L20, MITOCHONDRIAL"/>
    <property type="match status" value="1"/>
</dbReference>
<dbReference type="PANTHER" id="PTHR28266:SF1">
    <property type="entry name" value="LARGE RIBOSOMAL SUBUNIT PROTEIN ML58"/>
    <property type="match status" value="1"/>
</dbReference>
<dbReference type="Pfam" id="PF12824">
    <property type="entry name" value="MRP-L20"/>
    <property type="match status" value="1"/>
</dbReference>
<dbReference type="AlphaFoldDB" id="G8YAP0"/>
<proteinExistence type="predicted"/>
<name>G8YAP0_PICSO</name>
<evidence type="ECO:0000313" key="4">
    <source>
        <dbReference type="Proteomes" id="UP000005222"/>
    </source>
</evidence>
<dbReference type="OrthoDB" id="6021263at2759"/>
<dbReference type="GO" id="GO:0003735">
    <property type="term" value="F:structural constituent of ribosome"/>
    <property type="evidence" value="ECO:0007669"/>
    <property type="project" value="TreeGrafter"/>
</dbReference>
<dbReference type="eggNOG" id="ENOG502S0A4">
    <property type="taxonomic scope" value="Eukaryota"/>
</dbReference>
<protein>
    <submittedName>
        <fullName evidence="2">Piso0_004207 protein</fullName>
    </submittedName>
</protein>
<dbReference type="Proteomes" id="UP000005222">
    <property type="component" value="Chromosome L"/>
</dbReference>
<dbReference type="HOGENOM" id="CLU_089054_1_0_1"/>
<dbReference type="InterPro" id="IPR024388">
    <property type="entry name" value="Ribosomal_mL58"/>
</dbReference>
<dbReference type="STRING" id="559304.G8YAP0"/>
<dbReference type="FunCoup" id="G8YAP0">
    <property type="interactions" value="267"/>
</dbReference>